<comment type="caution">
    <text evidence="3">The sequence shown here is derived from an EMBL/GenBank/DDBJ whole genome shotgun (WGS) entry which is preliminary data.</text>
</comment>
<dbReference type="EMBL" id="JARTLD010000003">
    <property type="protein sequence ID" value="MED5015915.1"/>
    <property type="molecule type" value="Genomic_DNA"/>
</dbReference>
<name>A0ABU6PM25_9BACL</name>
<keyword evidence="1" id="KW-0732">Signal</keyword>
<accession>A0ABU6PM25</accession>
<dbReference type="PANTHER" id="PTHR46211">
    <property type="entry name" value="GLYCEROPHOSPHORYL DIESTER PHOSPHODIESTERASE"/>
    <property type="match status" value="1"/>
</dbReference>
<organism evidence="3 4">
    <name type="scientific">Paenibacillus chibensis</name>
    <dbReference type="NCBI Taxonomy" id="59846"/>
    <lineage>
        <taxon>Bacteria</taxon>
        <taxon>Bacillati</taxon>
        <taxon>Bacillota</taxon>
        <taxon>Bacilli</taxon>
        <taxon>Bacillales</taxon>
        <taxon>Paenibacillaceae</taxon>
        <taxon>Paenibacillus</taxon>
    </lineage>
</organism>
<dbReference type="CDD" id="cd08583">
    <property type="entry name" value="PI-PLCc_GDPD_SF_unchar1"/>
    <property type="match status" value="1"/>
</dbReference>
<dbReference type="RefSeq" id="WP_328274717.1">
    <property type="nucleotide sequence ID" value="NZ_JARTLD010000003.1"/>
</dbReference>
<dbReference type="InterPro" id="IPR017946">
    <property type="entry name" value="PLC-like_Pdiesterase_TIM-brl"/>
</dbReference>
<feature type="chain" id="PRO_5047534876" evidence="1">
    <location>
        <begin position="26"/>
        <end position="301"/>
    </location>
</feature>
<evidence type="ECO:0000256" key="1">
    <source>
        <dbReference type="SAM" id="SignalP"/>
    </source>
</evidence>
<sequence>MKKLLTALPPLLVICLLSLGTPAFAATWTDYNLVAHALGGIDQKAYTNSYEAFETNYEKGQRIFEVDLQFTSDGYLIGRHDWSTYAFQSLGQALTPAVTGGPLTLADMKEMTMFDKYHALEFSEIIDLMHEYPDAYFITDTKSTDKNTITAQFNEIVKLANEDPYLLKRIIPQIYNESMYSTIEKVFPFESYIYTLYQTNDSNQKVLQFVKSHPKITAVTMPEWRANANFVSSLKKINKLSFVHTINDPEVMAKYKARGVYGFYTDFVTPDDLKVYYAKKAQEAAAKSAKAAASKTSGKKA</sequence>
<evidence type="ECO:0000259" key="2">
    <source>
        <dbReference type="Pfam" id="PF03009"/>
    </source>
</evidence>
<gene>
    <name evidence="3" type="ORF">P9847_01205</name>
</gene>
<dbReference type="SUPFAM" id="SSF51695">
    <property type="entry name" value="PLC-like phosphodiesterases"/>
    <property type="match status" value="1"/>
</dbReference>
<proteinExistence type="predicted"/>
<dbReference type="EC" id="3.1.4.-" evidence="3"/>
<evidence type="ECO:0000313" key="3">
    <source>
        <dbReference type="EMBL" id="MED5015915.1"/>
    </source>
</evidence>
<evidence type="ECO:0000313" key="4">
    <source>
        <dbReference type="Proteomes" id="UP001343257"/>
    </source>
</evidence>
<dbReference type="Pfam" id="PF03009">
    <property type="entry name" value="GDPD"/>
    <property type="match status" value="1"/>
</dbReference>
<feature type="domain" description="GP-PDE" evidence="2">
    <location>
        <begin position="47"/>
        <end position="268"/>
    </location>
</feature>
<dbReference type="Gene3D" id="3.20.20.190">
    <property type="entry name" value="Phosphatidylinositol (PI) phosphodiesterase"/>
    <property type="match status" value="1"/>
</dbReference>
<reference evidence="3 4" key="1">
    <citation type="submission" date="2023-03" db="EMBL/GenBank/DDBJ databases">
        <title>Bacillus Genome Sequencing.</title>
        <authorList>
            <person name="Dunlap C."/>
        </authorList>
    </citation>
    <scope>NUCLEOTIDE SEQUENCE [LARGE SCALE GENOMIC DNA]</scope>
    <source>
        <strain evidence="3 4">NRS-52</strain>
    </source>
</reference>
<protein>
    <submittedName>
        <fullName evidence="3">Phosphatidylinositol-specific phospholipase C/glycerophosphodiester phosphodiesterase family protein</fullName>
        <ecNumber evidence="3">3.1.4.-</ecNumber>
    </submittedName>
</protein>
<dbReference type="PANTHER" id="PTHR46211:SF1">
    <property type="entry name" value="GLYCEROPHOSPHODIESTER PHOSPHODIESTERASE, CYTOPLASMIC"/>
    <property type="match status" value="1"/>
</dbReference>
<dbReference type="GO" id="GO:0016787">
    <property type="term" value="F:hydrolase activity"/>
    <property type="evidence" value="ECO:0007669"/>
    <property type="project" value="UniProtKB-KW"/>
</dbReference>
<keyword evidence="4" id="KW-1185">Reference proteome</keyword>
<dbReference type="Proteomes" id="UP001343257">
    <property type="component" value="Unassembled WGS sequence"/>
</dbReference>
<keyword evidence="3" id="KW-0378">Hydrolase</keyword>
<feature type="signal peptide" evidence="1">
    <location>
        <begin position="1"/>
        <end position="25"/>
    </location>
</feature>
<dbReference type="InterPro" id="IPR030395">
    <property type="entry name" value="GP_PDE_dom"/>
</dbReference>